<accession>A0A5B9DG75</accession>
<reference evidence="2 3" key="1">
    <citation type="journal article" date="2020" name="Nature">
        <title>Isolation of an archaeon at the prokaryote-eukaryote interface.</title>
        <authorList>
            <person name="Imachi H."/>
            <person name="Nobu M.K."/>
            <person name="Nakahara N."/>
            <person name="Morono Y."/>
            <person name="Ogawara M."/>
            <person name="Takaki Y."/>
            <person name="Takano Y."/>
            <person name="Uematsu K."/>
            <person name="Ikuta T."/>
            <person name="Ito M."/>
            <person name="Matsui Y."/>
            <person name="Miyazaki M."/>
            <person name="Murata K."/>
            <person name="Saito Y."/>
            <person name="Sakai S."/>
            <person name="Song C."/>
            <person name="Tasumi E."/>
            <person name="Yamanaka Y."/>
            <person name="Yamaguchi T."/>
            <person name="Kamagata Y."/>
            <person name="Tamaki H."/>
            <person name="Takai K."/>
        </authorList>
    </citation>
    <scope>NUCLEOTIDE SEQUENCE [LARGE SCALE GENOMIC DNA]</scope>
    <source>
        <strain evidence="2 3">MK-D1</strain>
    </source>
</reference>
<dbReference type="EMBL" id="CP042905">
    <property type="protein sequence ID" value="QEE17677.1"/>
    <property type="molecule type" value="Genomic_DNA"/>
</dbReference>
<proteinExistence type="predicted"/>
<evidence type="ECO:0000313" key="2">
    <source>
        <dbReference type="EMBL" id="QEE17677.1"/>
    </source>
</evidence>
<feature type="transmembrane region" description="Helical" evidence="1">
    <location>
        <begin position="78"/>
        <end position="97"/>
    </location>
</feature>
<keyword evidence="3" id="KW-1185">Reference proteome</keyword>
<dbReference type="GeneID" id="41331485"/>
<feature type="transmembrane region" description="Helical" evidence="1">
    <location>
        <begin position="313"/>
        <end position="331"/>
    </location>
</feature>
<feature type="transmembrane region" description="Helical" evidence="1">
    <location>
        <begin position="38"/>
        <end position="58"/>
    </location>
</feature>
<gene>
    <name evidence="2" type="ORF">DSAG12_03514</name>
</gene>
<keyword evidence="1" id="KW-0472">Membrane</keyword>
<feature type="transmembrane region" description="Helical" evidence="1">
    <location>
        <begin position="390"/>
        <end position="408"/>
    </location>
</feature>
<dbReference type="AlphaFoldDB" id="A0A5B9DG75"/>
<protein>
    <submittedName>
        <fullName evidence="2">Uncharacterized protein</fullName>
    </submittedName>
</protein>
<reference evidence="2 3" key="2">
    <citation type="journal article" date="2024" name="Int. J. Syst. Evol. Microbiol.">
        <title>Promethearchaeum syntrophicum gen. nov., sp. nov., an anaerobic, obligately syntrophic archaeon, the first isolate of the lineage 'Asgard' archaea, and proposal of the new archaeal phylum Promethearchaeota phyl. nov. and kingdom Promethearchaeati regn. nov.</title>
        <authorList>
            <person name="Imachi H."/>
            <person name="Nobu M.K."/>
            <person name="Kato S."/>
            <person name="Takaki Y."/>
            <person name="Miyazaki M."/>
            <person name="Miyata M."/>
            <person name="Ogawara M."/>
            <person name="Saito Y."/>
            <person name="Sakai S."/>
            <person name="Tahara Y.O."/>
            <person name="Takano Y."/>
            <person name="Tasumi E."/>
            <person name="Uematsu K."/>
            <person name="Yoshimura T."/>
            <person name="Itoh T."/>
            <person name="Ohkuma M."/>
            <person name="Takai K."/>
        </authorList>
    </citation>
    <scope>NUCLEOTIDE SEQUENCE [LARGE SCALE GENOMIC DNA]</scope>
    <source>
        <strain evidence="2 3">MK-D1</strain>
    </source>
</reference>
<evidence type="ECO:0000313" key="3">
    <source>
        <dbReference type="Proteomes" id="UP000321408"/>
    </source>
</evidence>
<feature type="transmembrane region" description="Helical" evidence="1">
    <location>
        <begin position="189"/>
        <end position="211"/>
    </location>
</feature>
<keyword evidence="1" id="KW-1133">Transmembrane helix</keyword>
<dbReference type="RefSeq" id="WP_147664565.1">
    <property type="nucleotide sequence ID" value="NZ_CP042905.2"/>
</dbReference>
<dbReference type="KEGG" id="psyt:DSAG12_03514"/>
<feature type="transmembrane region" description="Helical" evidence="1">
    <location>
        <begin position="231"/>
        <end position="250"/>
    </location>
</feature>
<keyword evidence="1" id="KW-0812">Transmembrane</keyword>
<feature type="transmembrane region" description="Helical" evidence="1">
    <location>
        <begin position="137"/>
        <end position="158"/>
    </location>
</feature>
<dbReference type="Proteomes" id="UP000321408">
    <property type="component" value="Chromosome"/>
</dbReference>
<feature type="transmembrane region" description="Helical" evidence="1">
    <location>
        <begin position="271"/>
        <end position="293"/>
    </location>
</feature>
<name>A0A5B9DG75_9ARCH</name>
<sequence>MDFISNIQQKLISIREILLGRTKKQRRIDKPSYIGKKMIGLFIFFTLYSFIFVYLLNFSESESVFINILYFMCFKDPFSFGIALTFTFVDLALLFSNEKVLAWFFGKKTAIKQILICIFLQIMNFAIIFYLDDIFGYEYPLLLMGSTVWLLFQSIRLYSGSKQFAVKLEMRWTEQYSPFRTFLARFTPYFILGVLTFISIIFRYFVVLWTLDFIGVHAPNISLELYRNEMQTVMPMIYVGLLFIFIFILVQSALTLKKGDTRKSGAFDSSTFAWITFVMFLYALYNVALYLFLDPNFLAGTSIVLGSGSSSGGAFFFVEFLIAILFFVWIVADLSKTFQTGIAFISKDGLVMFLISTIFAQTTARYGMIFSDGDLARGGWFAGFITYDHLVLPILIILFLGITIIAYWRKPQEMSMFLHINQQSIKSDEEKMSTILKFLKREFIRRGDKYQLSGEVYTSLEKITNIHQDSILKLIQQLDKKYMDLQLTKEKVENGSKQSFIHFLPITDQYSREDELKAKKYMQDRFSTLIRKKQRKRMNFGNGSYTSSKNQASYFIQSLSVQYGKKIKDEASFLKSQEEKEQILHKAITQDEHDLVLNLVRTEYLKRITEIIDYPKEFRINISEFAGEIQKATKIPVKRIPSIISDLVKEDWNLKLISKEKQKDGKENRWIEFFPISDFEIYEQLYKYRPETLSKLNQYMWKVFYKGLTFKRYKLQKLPPEEYKDEQFEFKRSFRSKWFAKTMLYFAKYYTKQQNFRDSLLKSNGLQDSINLITTGNKETTKEK</sequence>
<organism evidence="2 3">
    <name type="scientific">Promethearchaeum syntrophicum</name>
    <dbReference type="NCBI Taxonomy" id="2594042"/>
    <lineage>
        <taxon>Archaea</taxon>
        <taxon>Promethearchaeati</taxon>
        <taxon>Promethearchaeota</taxon>
        <taxon>Promethearchaeia</taxon>
        <taxon>Promethearchaeales</taxon>
        <taxon>Promethearchaeaceae</taxon>
        <taxon>Promethearchaeum</taxon>
    </lineage>
</organism>
<feature type="transmembrane region" description="Helical" evidence="1">
    <location>
        <begin position="109"/>
        <end position="131"/>
    </location>
</feature>
<evidence type="ECO:0000256" key="1">
    <source>
        <dbReference type="SAM" id="Phobius"/>
    </source>
</evidence>
<feature type="transmembrane region" description="Helical" evidence="1">
    <location>
        <begin position="351"/>
        <end position="370"/>
    </location>
</feature>